<dbReference type="InterPro" id="IPR058691">
    <property type="entry name" value="Fn3_SaeA_1st"/>
</dbReference>
<dbReference type="Pfam" id="PF25832">
    <property type="entry name" value="Fn3_SaeA_2nd"/>
    <property type="match status" value="1"/>
</dbReference>
<keyword evidence="1" id="KW-0175">Coiled coil</keyword>
<dbReference type="EMBL" id="PYAC01000017">
    <property type="protein sequence ID" value="RAO16294.1"/>
    <property type="molecule type" value="Genomic_DNA"/>
</dbReference>
<name>A0ABX9D1C8_9ACTN</name>
<reference evidence="4 5" key="1">
    <citation type="submission" date="2018-03" db="EMBL/GenBank/DDBJ databases">
        <title>Defining the species Micromonospora saelicesensis and Micromonospora noduli under the framework of genomics.</title>
        <authorList>
            <person name="Riesco R."/>
            <person name="Trujillo M.E."/>
        </authorList>
    </citation>
    <scope>NUCLEOTIDE SEQUENCE [LARGE SCALE GENOMIC DNA]</scope>
    <source>
        <strain evidence="4 5">MED15</strain>
    </source>
</reference>
<evidence type="ECO:0000259" key="3">
    <source>
        <dbReference type="PROSITE" id="PS50853"/>
    </source>
</evidence>
<sequence length="886" mass="96068">MAFDQRTYLREVIGPLRDRPGGLSPTDLARHYAVSTEMSAAELREQLTVIRRLWNQRSSGVDSAARVCAQLHSRDEQLRAEHGTSMFEPSWWRERIEEHGRGARAESERFARDLAQSYGALGRITQAQLKEIAGHWPGLDAEQIDQAVRRAGLVVVDPVELPTEPDMERTAYRSLLRLQDLLGAPTVVQVVHPDGAPFRLLGAEAVPLDVATVRARTQEANRLADAAAVRNRKEALGLLERAATDGVDLRLLALFQVVDRLRSGRARGLADGMLVRIATDTGLEHSDARSVVANLPLDTGQDAGPAGRIRDLVADGHLLAARQAVAVLPLDDPHRDELRGQVDTLLGEVESLRRAADEATRSEREEEAARLLRSALRIAADDDDLADRLAALAPPPPRGLAARSMETGVRLTWTAPPGQIAEVRYRVVRSDRPPRSAADGETVSESTLAEATDPAAPPARSLHYGVFASVGGDWSRPATVATRIVPPVTGVRVSVRPDELSCSWRAHPAAEGVRVRRTLGRPPASAEDGEPVPASRAGLSDDTGDGVTDRYYGIVPVYRDEHGAEVEGPFVVARAVLRDAAPSHVERLRAHVTAVDAQTATAHFAWLTPAGGTVSVRRSELRPTWAPGARIRREEMEGYGEALVSDRIVQEAETLLEVTVPSGRFVYVPFTVDRATDTAVVGEPLALGVTEPVQQLIARRTGDEVTVAWVWPPSVNLAEVTFTPPQGSPTVRRLTRGQVTASGCRLRVGPAGGRVSVRTVERGPGGETYSAVESVPVDGVPVAFGYRIRRDGGLFSRKRLLSVDVDQPCEGVELLLVAASGVAMPARPERGRVVSRVTGLSLHPDVAWQLPFTLPTGLSKPYWLRCFVIRPPDARVTDPIDEMKVS</sequence>
<feature type="coiled-coil region" evidence="1">
    <location>
        <begin position="335"/>
        <end position="369"/>
    </location>
</feature>
<dbReference type="Proteomes" id="UP000249045">
    <property type="component" value="Unassembled WGS sequence"/>
</dbReference>
<proteinExistence type="predicted"/>
<feature type="domain" description="Fibronectin type-III" evidence="3">
    <location>
        <begin position="393"/>
        <end position="488"/>
    </location>
</feature>
<evidence type="ECO:0000313" key="5">
    <source>
        <dbReference type="Proteomes" id="UP000249045"/>
    </source>
</evidence>
<dbReference type="RefSeq" id="WP_112736477.1">
    <property type="nucleotide sequence ID" value="NZ_PYAC01000017.1"/>
</dbReference>
<dbReference type="InterPro" id="IPR013783">
    <property type="entry name" value="Ig-like_fold"/>
</dbReference>
<accession>A0ABX9D1C8</accession>
<dbReference type="InterPro" id="IPR003961">
    <property type="entry name" value="FN3_dom"/>
</dbReference>
<dbReference type="PROSITE" id="PS50853">
    <property type="entry name" value="FN3"/>
    <property type="match status" value="1"/>
</dbReference>
<protein>
    <recommendedName>
        <fullName evidence="3">Fibronectin type-III domain-containing protein</fullName>
    </recommendedName>
</protein>
<evidence type="ECO:0000313" key="4">
    <source>
        <dbReference type="EMBL" id="RAO16294.1"/>
    </source>
</evidence>
<evidence type="ECO:0000256" key="2">
    <source>
        <dbReference type="SAM" id="MobiDB-lite"/>
    </source>
</evidence>
<feature type="region of interest" description="Disordered" evidence="2">
    <location>
        <begin position="514"/>
        <end position="544"/>
    </location>
</feature>
<organism evidence="4 5">
    <name type="scientific">Micromonospora noduli</name>
    <dbReference type="NCBI Taxonomy" id="709876"/>
    <lineage>
        <taxon>Bacteria</taxon>
        <taxon>Bacillati</taxon>
        <taxon>Actinomycetota</taxon>
        <taxon>Actinomycetes</taxon>
        <taxon>Micromonosporales</taxon>
        <taxon>Micromonosporaceae</taxon>
        <taxon>Micromonospora</taxon>
    </lineage>
</organism>
<evidence type="ECO:0000256" key="1">
    <source>
        <dbReference type="SAM" id="Coils"/>
    </source>
</evidence>
<feature type="region of interest" description="Disordered" evidence="2">
    <location>
        <begin position="431"/>
        <end position="459"/>
    </location>
</feature>
<gene>
    <name evidence="4" type="ORF">MED15_03813</name>
</gene>
<keyword evidence="5" id="KW-1185">Reference proteome</keyword>
<comment type="caution">
    <text evidence="4">The sequence shown here is derived from an EMBL/GenBank/DDBJ whole genome shotgun (WGS) entry which is preliminary data.</text>
</comment>
<dbReference type="Gene3D" id="2.60.40.10">
    <property type="entry name" value="Immunoglobulins"/>
    <property type="match status" value="1"/>
</dbReference>